<dbReference type="Proteomes" id="UP001155820">
    <property type="component" value="Unassembled WGS sequence"/>
</dbReference>
<gene>
    <name evidence="1" type="ORF">FOB26_06625</name>
</gene>
<proteinExistence type="predicted"/>
<dbReference type="AlphaFoldDB" id="A0AA44EHS6"/>
<accession>A0AA44EHS6</accession>
<name>A0AA44EHS6_9HYPH</name>
<evidence type="ECO:0000313" key="2">
    <source>
        <dbReference type="Proteomes" id="UP001155820"/>
    </source>
</evidence>
<protein>
    <submittedName>
        <fullName evidence="1">Uncharacterized protein</fullName>
    </submittedName>
</protein>
<dbReference type="RefSeq" id="WP_172873823.1">
    <property type="nucleotide sequence ID" value="NZ_JABRWL010000005.1"/>
</dbReference>
<dbReference type="EMBL" id="JABRWM010000006">
    <property type="protein sequence ID" value="NRF18753.1"/>
    <property type="molecule type" value="Genomic_DNA"/>
</dbReference>
<comment type="caution">
    <text evidence="1">The sequence shown here is derived from an EMBL/GenBank/DDBJ whole genome shotgun (WGS) entry which is preliminary data.</text>
</comment>
<organism evidence="1 2">
    <name type="scientific">Agrobacterium pusense</name>
    <dbReference type="NCBI Taxonomy" id="648995"/>
    <lineage>
        <taxon>Bacteria</taxon>
        <taxon>Pseudomonadati</taxon>
        <taxon>Pseudomonadota</taxon>
        <taxon>Alphaproteobacteria</taxon>
        <taxon>Hyphomicrobiales</taxon>
        <taxon>Rhizobiaceae</taxon>
        <taxon>Rhizobium/Agrobacterium group</taxon>
        <taxon>Agrobacterium</taxon>
    </lineage>
</organism>
<reference evidence="1" key="1">
    <citation type="submission" date="2019-07" db="EMBL/GenBank/DDBJ databases">
        <title>FDA dAtabase for Regulatory Grade micrObial Sequences (FDA-ARGOS): Supporting development and validation of Infectious Disease Dx tests.</title>
        <authorList>
            <person name="Bachman M."/>
            <person name="Young C."/>
            <person name="Tallon L."/>
            <person name="Sadzewicz L."/>
            <person name="Vavikolanu K."/>
            <person name="Mehta A."/>
            <person name="Aluvathingal J."/>
            <person name="Nadendla S."/>
            <person name="Nandy P."/>
            <person name="Geyer C."/>
            <person name="Yan Y."/>
            <person name="Sichtig H."/>
        </authorList>
    </citation>
    <scope>NUCLEOTIDE SEQUENCE</scope>
    <source>
        <strain evidence="1">FDAARGOS_618</strain>
    </source>
</reference>
<keyword evidence="2" id="KW-1185">Reference proteome</keyword>
<sequence length="50" mass="5717">MSRLRLARAAFKNMMRAAARDPLWAVLALLAMPFRIWKLNRAEFAGDPNS</sequence>
<evidence type="ECO:0000313" key="1">
    <source>
        <dbReference type="EMBL" id="NRF18753.1"/>
    </source>
</evidence>